<proteinExistence type="predicted"/>
<sequence length="260" mass="29173">MIDGARGQIKDNRVPSKIDGRYYELSGGVLRCRECGRAMGVFRRRRSDGSYFSYYRCRPSIGADACDNRKSHSVEQVEHEAASMFETYASTDTLIRLYDETVERENGRDGLRSALQRQAALPERMGVLANMRRNFQGQQAEGLMTLPELKERLVEIDEEQAAISGELRAAEDATEAAQRIEAARYSLVHAEWYEDPDAIQPGEVLTHATSPENIRKAYKRFGARFTVDAEGTLTMGPELDLGEVPKSLQEKRTSSGVATR</sequence>
<dbReference type="InterPro" id="IPR025827">
    <property type="entry name" value="Zn_ribbon_recom_dom"/>
</dbReference>
<dbReference type="AlphaFoldDB" id="A0A6J4S6A5"/>
<evidence type="ECO:0000256" key="1">
    <source>
        <dbReference type="SAM" id="MobiDB-lite"/>
    </source>
</evidence>
<organism evidence="3">
    <name type="scientific">uncultured Rubrobacteraceae bacterium</name>
    <dbReference type="NCBI Taxonomy" id="349277"/>
    <lineage>
        <taxon>Bacteria</taxon>
        <taxon>Bacillati</taxon>
        <taxon>Actinomycetota</taxon>
        <taxon>Rubrobacteria</taxon>
        <taxon>Rubrobacterales</taxon>
        <taxon>Rubrobacteraceae</taxon>
        <taxon>environmental samples</taxon>
    </lineage>
</organism>
<feature type="region of interest" description="Disordered" evidence="1">
    <location>
        <begin position="235"/>
        <end position="260"/>
    </location>
</feature>
<evidence type="ECO:0000313" key="3">
    <source>
        <dbReference type="EMBL" id="CAA9487393.1"/>
    </source>
</evidence>
<reference evidence="3" key="1">
    <citation type="submission" date="2020-02" db="EMBL/GenBank/DDBJ databases">
        <authorList>
            <person name="Meier V. D."/>
        </authorList>
    </citation>
    <scope>NUCLEOTIDE SEQUENCE</scope>
    <source>
        <strain evidence="3">AVDCRST_MAG25</strain>
    </source>
</reference>
<gene>
    <name evidence="3" type="ORF">AVDCRST_MAG25-3170</name>
</gene>
<accession>A0A6J4S6A5</accession>
<dbReference type="EMBL" id="CADCVI010000210">
    <property type="protein sequence ID" value="CAA9487393.1"/>
    <property type="molecule type" value="Genomic_DNA"/>
</dbReference>
<dbReference type="Pfam" id="PF13408">
    <property type="entry name" value="Zn_ribbon_recom"/>
    <property type="match status" value="1"/>
</dbReference>
<name>A0A6J4S6A5_9ACTN</name>
<evidence type="ECO:0000259" key="2">
    <source>
        <dbReference type="Pfam" id="PF13408"/>
    </source>
</evidence>
<feature type="domain" description="Recombinase zinc beta ribbon" evidence="2">
    <location>
        <begin position="28"/>
        <end position="79"/>
    </location>
</feature>
<protein>
    <recommendedName>
        <fullName evidence="2">Recombinase zinc beta ribbon domain-containing protein</fullName>
    </recommendedName>
</protein>